<feature type="transmembrane region" description="Helical" evidence="10">
    <location>
        <begin position="490"/>
        <end position="512"/>
    </location>
</feature>
<feature type="transmembrane region" description="Helical" evidence="10">
    <location>
        <begin position="456"/>
        <end position="475"/>
    </location>
</feature>
<dbReference type="AlphaFoldDB" id="A0A7N2M5W2"/>
<dbReference type="PANTHER" id="PTHR10766">
    <property type="entry name" value="TRANSMEMBRANE 9 SUPERFAMILY PROTEIN"/>
    <property type="match status" value="1"/>
</dbReference>
<dbReference type="EMBL" id="LRBV02000007">
    <property type="status" value="NOT_ANNOTATED_CDS"/>
    <property type="molecule type" value="Genomic_DNA"/>
</dbReference>
<dbReference type="PANTHER" id="PTHR10766:SF119">
    <property type="entry name" value="TRANSMEMBRANE 9 SUPERFAMILY MEMBER 5"/>
    <property type="match status" value="1"/>
</dbReference>
<keyword evidence="12" id="KW-1185">Reference proteome</keyword>
<evidence type="ECO:0000256" key="10">
    <source>
        <dbReference type="RuleBase" id="RU363079"/>
    </source>
</evidence>
<name>A0A7N2M5W2_QUELO</name>
<evidence type="ECO:0000256" key="8">
    <source>
        <dbReference type="ARBA" id="ARBA00023034"/>
    </source>
</evidence>
<evidence type="ECO:0000256" key="2">
    <source>
        <dbReference type="ARBA" id="ARBA00004653"/>
    </source>
</evidence>
<reference evidence="11" key="2">
    <citation type="submission" date="2021-01" db="UniProtKB">
        <authorList>
            <consortium name="EnsemblPlants"/>
        </authorList>
    </citation>
    <scope>IDENTIFICATION</scope>
</reference>
<evidence type="ECO:0000256" key="7">
    <source>
        <dbReference type="ARBA" id="ARBA00022989"/>
    </source>
</evidence>
<keyword evidence="7 10" id="KW-1133">Transmembrane helix</keyword>
<dbReference type="Gramene" id="QL07p038867:mrna">
    <property type="protein sequence ID" value="QL07p038867:mrna"/>
    <property type="gene ID" value="QL07p038867"/>
</dbReference>
<accession>A0A7N2M5W2</accession>
<dbReference type="EnsemblPlants" id="QL07p038867:mrna">
    <property type="protein sequence ID" value="QL07p038867:mrna"/>
    <property type="gene ID" value="QL07p038867"/>
</dbReference>
<evidence type="ECO:0000256" key="4">
    <source>
        <dbReference type="ARBA" id="ARBA00022692"/>
    </source>
</evidence>
<evidence type="ECO:0000256" key="3">
    <source>
        <dbReference type="ARBA" id="ARBA00005227"/>
    </source>
</evidence>
<feature type="transmembrane region" description="Helical" evidence="10">
    <location>
        <begin position="333"/>
        <end position="353"/>
    </location>
</feature>
<dbReference type="GO" id="GO:0000139">
    <property type="term" value="C:Golgi membrane"/>
    <property type="evidence" value="ECO:0007669"/>
    <property type="project" value="UniProtKB-SubCell"/>
</dbReference>
<feature type="chain" id="PRO_5029935532" description="Transmembrane 9 superfamily member" evidence="10">
    <location>
        <begin position="24"/>
        <end position="590"/>
    </location>
</feature>
<feature type="transmembrane region" description="Helical" evidence="10">
    <location>
        <begin position="524"/>
        <end position="542"/>
    </location>
</feature>
<dbReference type="InterPro" id="IPR004240">
    <property type="entry name" value="EMP70"/>
</dbReference>
<dbReference type="GO" id="GO:0072657">
    <property type="term" value="P:protein localization to membrane"/>
    <property type="evidence" value="ECO:0007669"/>
    <property type="project" value="TreeGrafter"/>
</dbReference>
<organism evidence="11 12">
    <name type="scientific">Quercus lobata</name>
    <name type="common">Valley oak</name>
    <dbReference type="NCBI Taxonomy" id="97700"/>
    <lineage>
        <taxon>Eukaryota</taxon>
        <taxon>Viridiplantae</taxon>
        <taxon>Streptophyta</taxon>
        <taxon>Embryophyta</taxon>
        <taxon>Tracheophyta</taxon>
        <taxon>Spermatophyta</taxon>
        <taxon>Magnoliopsida</taxon>
        <taxon>eudicotyledons</taxon>
        <taxon>Gunneridae</taxon>
        <taxon>Pentapetalae</taxon>
        <taxon>rosids</taxon>
        <taxon>fabids</taxon>
        <taxon>Fagales</taxon>
        <taxon>Fagaceae</taxon>
        <taxon>Quercus</taxon>
    </lineage>
</organism>
<protein>
    <recommendedName>
        <fullName evidence="10">Transmembrane 9 superfamily member</fullName>
    </recommendedName>
</protein>
<comment type="subcellular location">
    <subcellularLocation>
        <location evidence="1">Endosome membrane</location>
        <topology evidence="1">Multi-pass membrane protein</topology>
    </subcellularLocation>
    <subcellularLocation>
        <location evidence="2">Golgi apparatus membrane</location>
        <topology evidence="2">Multi-pass membrane protein</topology>
    </subcellularLocation>
</comment>
<keyword evidence="5 10" id="KW-0732">Signal</keyword>
<evidence type="ECO:0000256" key="5">
    <source>
        <dbReference type="ARBA" id="ARBA00022729"/>
    </source>
</evidence>
<evidence type="ECO:0000256" key="9">
    <source>
        <dbReference type="ARBA" id="ARBA00023136"/>
    </source>
</evidence>
<keyword evidence="4 10" id="KW-0812">Transmembrane</keyword>
<feature type="transmembrane region" description="Helical" evidence="10">
    <location>
        <begin position="405"/>
        <end position="423"/>
    </location>
</feature>
<feature type="transmembrane region" description="Helical" evidence="10">
    <location>
        <begin position="373"/>
        <end position="393"/>
    </location>
</feature>
<keyword evidence="9 10" id="KW-0472">Membrane</keyword>
<dbReference type="GO" id="GO:0010008">
    <property type="term" value="C:endosome membrane"/>
    <property type="evidence" value="ECO:0007669"/>
    <property type="project" value="UniProtKB-SubCell"/>
</dbReference>
<feature type="transmembrane region" description="Helical" evidence="10">
    <location>
        <begin position="562"/>
        <end position="582"/>
    </location>
</feature>
<comment type="similarity">
    <text evidence="3 10">Belongs to the nonaspanin (TM9SF) (TC 9.A.2) family.</text>
</comment>
<feature type="transmembrane region" description="Helical" evidence="10">
    <location>
        <begin position="270"/>
        <end position="288"/>
    </location>
</feature>
<sequence>MARRETTSFLVLILVALPALVFAIRTLRTEPSRKQDRGYKEGDYMLGALHHESSPHNFSQHYIPLLASIAYPNQRGPCEAYSYFDLPFCPPGYPMLNRKKSFQEVTAGDCYVNTGYVLRFKTKTVEKLLCEKTLTREEVAKFRDAVLNETMYELYYDNIGLKVRVGDNRSVDEYGNFQDPNVIGQRIYIFSHLDFHILYLGNKVTAIYVMNYGETVADVSEDTEVNVKFTYSVYWDEFDPNEKLLDETHVLSSVSDLFEPVGGDDPMSSYATNIIIFVWIGLLCIVIVTDLRDYFTRNSFRIHGYRCRCPRVCILFVLAVYTGSLYTCNHERLYTWIITSYVLTSLVSGYKAASFHSSFTRSGWRECVFQTGILYFVPVFITGLAIITLKAITTGVSLLHDWYNYLWEIILLPFAFGILTLGGRLGQSSLRESEIACSNINFQSEIHNQAWDMKTLAHEVFFGGLLPFCVIYILMDEIYASLYNLKVCGAISTMFGAFLIVIIQIMTVDVACERYHLSRQDHQWWWRSVFRGGSVAIFMFAYGPYFYARANTRISMNLLEFLGYNACIFYAVFLILGTIGFYHSSTISNH</sequence>
<evidence type="ECO:0000313" key="12">
    <source>
        <dbReference type="Proteomes" id="UP000594261"/>
    </source>
</evidence>
<evidence type="ECO:0000256" key="6">
    <source>
        <dbReference type="ARBA" id="ARBA00022753"/>
    </source>
</evidence>
<reference evidence="11 12" key="1">
    <citation type="journal article" date="2016" name="G3 (Bethesda)">
        <title>First Draft Assembly and Annotation of the Genome of a California Endemic Oak Quercus lobata Nee (Fagaceae).</title>
        <authorList>
            <person name="Sork V.L."/>
            <person name="Fitz-Gibbon S.T."/>
            <person name="Puiu D."/>
            <person name="Crepeau M."/>
            <person name="Gugger P.F."/>
            <person name="Sherman R."/>
            <person name="Stevens K."/>
            <person name="Langley C.H."/>
            <person name="Pellegrini M."/>
            <person name="Salzberg S.L."/>
        </authorList>
    </citation>
    <scope>NUCLEOTIDE SEQUENCE [LARGE SCALE GENOMIC DNA]</scope>
    <source>
        <strain evidence="11 12">cv. SW786</strain>
    </source>
</reference>
<feature type="signal peptide" evidence="10">
    <location>
        <begin position="1"/>
        <end position="23"/>
    </location>
</feature>
<keyword evidence="6" id="KW-0967">Endosome</keyword>
<keyword evidence="8" id="KW-0333">Golgi apparatus</keyword>
<dbReference type="Pfam" id="PF02990">
    <property type="entry name" value="EMP70"/>
    <property type="match status" value="2"/>
</dbReference>
<feature type="transmembrane region" description="Helical" evidence="10">
    <location>
        <begin position="309"/>
        <end position="327"/>
    </location>
</feature>
<evidence type="ECO:0000313" key="11">
    <source>
        <dbReference type="EnsemblPlants" id="QL07p038867:mrna"/>
    </source>
</evidence>
<dbReference type="Proteomes" id="UP000594261">
    <property type="component" value="Chromosome 7"/>
</dbReference>
<evidence type="ECO:0000256" key="1">
    <source>
        <dbReference type="ARBA" id="ARBA00004337"/>
    </source>
</evidence>
<proteinExistence type="inferred from homology"/>
<dbReference type="InParanoid" id="A0A7N2M5W2"/>